<feature type="active site" description="Phosphocysteine intermediate" evidence="3">
    <location>
        <position position="248"/>
    </location>
</feature>
<keyword evidence="5" id="KW-0175">Coiled coil</keyword>
<feature type="region of interest" description="Disordered" evidence="6">
    <location>
        <begin position="578"/>
        <end position="608"/>
    </location>
</feature>
<evidence type="ECO:0000256" key="6">
    <source>
        <dbReference type="SAM" id="MobiDB-lite"/>
    </source>
</evidence>
<protein>
    <submittedName>
        <fullName evidence="8">Myotubularin protein 3</fullName>
    </submittedName>
</protein>
<keyword evidence="2" id="KW-0443">Lipid metabolism</keyword>
<dbReference type="GO" id="GO:0046856">
    <property type="term" value="P:phosphatidylinositol dephosphorylation"/>
    <property type="evidence" value="ECO:0007669"/>
    <property type="project" value="TreeGrafter"/>
</dbReference>
<dbReference type="SUPFAM" id="SSF52799">
    <property type="entry name" value="(Phosphotyrosine protein) phosphatases II"/>
    <property type="match status" value="1"/>
</dbReference>
<evidence type="ECO:0000256" key="4">
    <source>
        <dbReference type="PIRSR" id="PIRSR630564-2"/>
    </source>
</evidence>
<accession>A0A068YD00</accession>
<dbReference type="OMA" id="CSIWAYL"/>
<feature type="coiled-coil region" evidence="5">
    <location>
        <begin position="857"/>
        <end position="891"/>
    </location>
</feature>
<organism evidence="8 9">
    <name type="scientific">Echinococcus multilocularis</name>
    <name type="common">Fox tapeworm</name>
    <dbReference type="NCBI Taxonomy" id="6211"/>
    <lineage>
        <taxon>Eukaryota</taxon>
        <taxon>Metazoa</taxon>
        <taxon>Spiralia</taxon>
        <taxon>Lophotrochozoa</taxon>
        <taxon>Platyhelminthes</taxon>
        <taxon>Cestoda</taxon>
        <taxon>Eucestoda</taxon>
        <taxon>Cyclophyllidea</taxon>
        <taxon>Taeniidae</taxon>
        <taxon>Echinococcus</taxon>
    </lineage>
</organism>
<name>A0A068YD00_ECHMU</name>
<reference evidence="8" key="1">
    <citation type="journal article" date="2013" name="Nature">
        <title>The genomes of four tapeworm species reveal adaptations to parasitism.</title>
        <authorList>
            <person name="Tsai I.J."/>
            <person name="Zarowiecki M."/>
            <person name="Holroyd N."/>
            <person name="Garciarrubio A."/>
            <person name="Sanchez-Flores A."/>
            <person name="Brooks K.L."/>
            <person name="Tracey A."/>
            <person name="Bobes R.J."/>
            <person name="Fragoso G."/>
            <person name="Sciutto E."/>
            <person name="Aslett M."/>
            <person name="Beasley H."/>
            <person name="Bennett H.M."/>
            <person name="Cai J."/>
            <person name="Camicia F."/>
            <person name="Clark R."/>
            <person name="Cucher M."/>
            <person name="De Silva N."/>
            <person name="Day T.A."/>
            <person name="Deplazes P."/>
            <person name="Estrada K."/>
            <person name="Fernandez C."/>
            <person name="Holland P.W."/>
            <person name="Hou J."/>
            <person name="Hu S."/>
            <person name="Huckvale T."/>
            <person name="Hung S.S."/>
            <person name="Kamenetzky L."/>
            <person name="Keane J.A."/>
            <person name="Kiss F."/>
            <person name="Koziol U."/>
            <person name="Lambert O."/>
            <person name="Liu K."/>
            <person name="Luo X."/>
            <person name="Luo Y."/>
            <person name="Macchiaroli N."/>
            <person name="Nichol S."/>
            <person name="Paps J."/>
            <person name="Parkinson J."/>
            <person name="Pouchkina-Stantcheva N."/>
            <person name="Riddiford N."/>
            <person name="Rosenzvit M."/>
            <person name="Salinas G."/>
            <person name="Wasmuth J.D."/>
            <person name="Zamanian M."/>
            <person name="Zheng Y."/>
            <person name="Cai X."/>
            <person name="Soberon X."/>
            <person name="Olson P.D."/>
            <person name="Laclette J.P."/>
            <person name="Brehm K."/>
            <person name="Berriman M."/>
            <person name="Garciarrubio A."/>
            <person name="Bobes R.J."/>
            <person name="Fragoso G."/>
            <person name="Sanchez-Flores A."/>
            <person name="Estrada K."/>
            <person name="Cevallos M.A."/>
            <person name="Morett E."/>
            <person name="Gonzalez V."/>
            <person name="Portillo T."/>
            <person name="Ochoa-Leyva A."/>
            <person name="Jose M.V."/>
            <person name="Sciutto E."/>
            <person name="Landa A."/>
            <person name="Jimenez L."/>
            <person name="Valdes V."/>
            <person name="Carrero J.C."/>
            <person name="Larralde C."/>
            <person name="Morales-Montor J."/>
            <person name="Limon-Lason J."/>
            <person name="Soberon X."/>
            <person name="Laclette J.P."/>
        </authorList>
    </citation>
    <scope>NUCLEOTIDE SEQUENCE [LARGE SCALE GENOMIC DNA]</scope>
</reference>
<evidence type="ECO:0000256" key="3">
    <source>
        <dbReference type="PIRSR" id="PIRSR630564-1"/>
    </source>
</evidence>
<dbReference type="Pfam" id="PF06602">
    <property type="entry name" value="Myotub-related"/>
    <property type="match status" value="1"/>
</dbReference>
<dbReference type="SMART" id="SM00404">
    <property type="entry name" value="PTPc_motif"/>
    <property type="match status" value="1"/>
</dbReference>
<evidence type="ECO:0000313" key="9">
    <source>
        <dbReference type="Proteomes" id="UP000017246"/>
    </source>
</evidence>
<dbReference type="InterPro" id="IPR010569">
    <property type="entry name" value="Myotubularin-like_Pase_dom"/>
</dbReference>
<dbReference type="GO" id="GO:0052629">
    <property type="term" value="F:phosphatidylinositol-3,5-bisphosphate 3-phosphatase activity"/>
    <property type="evidence" value="ECO:0007669"/>
    <property type="project" value="TreeGrafter"/>
</dbReference>
<dbReference type="InterPro" id="IPR029021">
    <property type="entry name" value="Prot-tyrosine_phosphatase-like"/>
</dbReference>
<dbReference type="STRING" id="6211.A0A068YD00"/>
<evidence type="ECO:0000259" key="7">
    <source>
        <dbReference type="PROSITE" id="PS51339"/>
    </source>
</evidence>
<dbReference type="InterPro" id="IPR003595">
    <property type="entry name" value="Tyr_Pase_cat"/>
</dbReference>
<evidence type="ECO:0000256" key="1">
    <source>
        <dbReference type="ARBA" id="ARBA00007471"/>
    </source>
</evidence>
<feature type="binding site" evidence="4">
    <location>
        <begin position="248"/>
        <end position="254"/>
    </location>
    <ligand>
        <name>substrate</name>
    </ligand>
</feature>
<dbReference type="PANTHER" id="PTHR10807">
    <property type="entry name" value="MYOTUBULARIN-RELATED"/>
    <property type="match status" value="1"/>
</dbReference>
<dbReference type="InterPro" id="IPR030564">
    <property type="entry name" value="Myotubularin"/>
</dbReference>
<evidence type="ECO:0000313" key="8">
    <source>
        <dbReference type="EMBL" id="CDS42428.1"/>
    </source>
</evidence>
<dbReference type="OrthoDB" id="271628at2759"/>
<dbReference type="AlphaFoldDB" id="A0A068YD00"/>
<evidence type="ECO:0000256" key="5">
    <source>
        <dbReference type="SAM" id="Coils"/>
    </source>
</evidence>
<dbReference type="GO" id="GO:0010506">
    <property type="term" value="P:regulation of autophagy"/>
    <property type="evidence" value="ECO:0007669"/>
    <property type="project" value="TreeGrafter"/>
</dbReference>
<dbReference type="PROSITE" id="PS00383">
    <property type="entry name" value="TYR_PHOSPHATASE_1"/>
    <property type="match status" value="1"/>
</dbReference>
<dbReference type="EMBL" id="LN902842">
    <property type="protein sequence ID" value="CDS42428.1"/>
    <property type="molecule type" value="Genomic_DNA"/>
</dbReference>
<dbReference type="GO" id="GO:0016020">
    <property type="term" value="C:membrane"/>
    <property type="evidence" value="ECO:0007669"/>
    <property type="project" value="TreeGrafter"/>
</dbReference>
<dbReference type="GO" id="GO:0019903">
    <property type="term" value="F:protein phosphatase binding"/>
    <property type="evidence" value="ECO:0007669"/>
    <property type="project" value="TreeGrafter"/>
</dbReference>
<dbReference type="Proteomes" id="UP000017246">
    <property type="component" value="Unassembled WGS sequence"/>
</dbReference>
<dbReference type="PROSITE" id="PS51339">
    <property type="entry name" value="PPASE_MYOTUBULARIN"/>
    <property type="match status" value="1"/>
</dbReference>
<dbReference type="eggNOG" id="KOG4471">
    <property type="taxonomic scope" value="Eukaryota"/>
</dbReference>
<dbReference type="PANTHER" id="PTHR10807:SF75">
    <property type="entry name" value="PHOSPHATIDYLINOSITOL-3-PHOSPHATE PHOSPHATASE"/>
    <property type="match status" value="1"/>
</dbReference>
<comment type="similarity">
    <text evidence="1">Belongs to the protein-tyrosine phosphatase family. Non-receptor class myotubularin subfamily.</text>
</comment>
<dbReference type="InterPro" id="IPR016130">
    <property type="entry name" value="Tyr_Pase_AS"/>
</dbReference>
<dbReference type="GO" id="GO:0004438">
    <property type="term" value="F:phosphatidylinositol-3-phosphate phosphatase activity"/>
    <property type="evidence" value="ECO:0007669"/>
    <property type="project" value="TreeGrafter"/>
</dbReference>
<proteinExistence type="inferred from homology"/>
<gene>
    <name evidence="8" type="ORF">EmuJ_001013800</name>
</gene>
<feature type="domain" description="Myotubularin phosphatase" evidence="7">
    <location>
        <begin position="29"/>
        <end position="411"/>
    </location>
</feature>
<sequence length="1238" mass="137231">MFAHQFWDELRKRVSSHPLLSSPKETFDLGEAEMILQEFNRLEFDNNWKITDVNSDFQICKSYPKYHILPRDVSDQDIPNIATFRSHHRFPSVVWRSCRTGAVLLRCAQPRVGIMYSRSEYDERFVAAILENCRKDPLSKQSHGDSCNLLIIDARYYSSAQFNRLRGGGFEYKEYYDQSQIRFADLPNLHAVRMSFERLMLLYKKPDSSWLATLERSLWLSYISQLLKSAVEIAAALDVNGRPVMVHCTDGWDRTPQLTSLAELLLDPYYRTIRGFRILIEREWLQFGHKFGERCGHSLNSCSSEEQSPIFLQWLDCVRQIQRQFPHCFEFNELFLVKIAIHTYSGLFGTFLCNSELERQENRCASQTCSIWAYLNPNYNWSIINYLYEEKNEVINPAWHVSNLELWDTLYVNALLPSNASGALSQPPVLVAPLRRVSDTSSPLQISTSSPATNTDILSCRPSASIAVPTPATLSETAEVHGSSATLADVRQRSQSLSDVNHKHADLPTIAPTTFQSETAAASLFRQTISLERVTMVRVDASPSVPDFLSIAPPDVPPNTDSKLVVINDKENLNLSRSDQNLVRGVPNRSPHRHTRSGSDPPFSSANRLRLSSLGDTDILVVNKAPLDDSHDVEEAEGSMTAGDEVLATLSVPCSGDGEDVGGEGMTHAFMAQHAFPSTSSFSPMSQSTISLSGAACYGMRAWIDDYFGRPVFSAQFRMLADESVSAGANDESIGSQINLPLVDQTKRDIMGEADSVDDCNPNSLIGSRTRSHIEGECRRNLRTNNEALPGSPTLLASSGPDRVNLSNGTSWDLAASKEPPVTPERGFSVDWDGLPLRIDPVTLKFHERQRQEDHIRAEHQSHIDRLEANIACLLQEVARLRALVDDKSNESNLQGIFTTSASSSAELFPSPLISPEVTATQQNSHGNGQANPPSSIVEALSDAIGNHQGVDDYADCGGIYVRTNGIPVKPHSLMTQSATDDILLNWPDGFAPHNVTSCTFNPPPLRRRCCPSPSSDYSSFDVVESSALLAYSGVPALSMAFFPPFHAVIVFEISVATVPRPRESSTTANPFAAHAIVDARSSRLRHVNSSPTPKRWRREMCTAGATLPTCPALLSLVAAPAAPLPPQSRARLPAPMGVSADALSGGSPQALLSPAQAPTAKMELPKLEPLLCVYPTYNPLFLPPLEMPLFFPMERYIYLHPYLYTPASILPIFLYFSQVLKYQCLVLSCCFFLSPRL</sequence>
<dbReference type="GO" id="GO:0005737">
    <property type="term" value="C:cytoplasm"/>
    <property type="evidence" value="ECO:0007669"/>
    <property type="project" value="TreeGrafter"/>
</dbReference>
<evidence type="ECO:0000256" key="2">
    <source>
        <dbReference type="ARBA" id="ARBA00023098"/>
    </source>
</evidence>
<reference evidence="8" key="2">
    <citation type="submission" date="2015-11" db="EMBL/GenBank/DDBJ databases">
        <authorList>
            <person name="Zhang Y."/>
            <person name="Guo Z."/>
        </authorList>
    </citation>
    <scope>NUCLEOTIDE SEQUENCE</scope>
</reference>
<keyword evidence="9" id="KW-1185">Reference proteome</keyword>